<dbReference type="Proteomes" id="UP000305888">
    <property type="component" value="Plasmid pD4M1A"/>
</dbReference>
<keyword evidence="12" id="KW-1185">Reference proteome</keyword>
<protein>
    <recommendedName>
        <fullName evidence="9">TRAP transporter small permease protein</fullName>
    </recommendedName>
</protein>
<dbReference type="OrthoDB" id="8449485at2"/>
<feature type="transmembrane region" description="Helical" evidence="9">
    <location>
        <begin position="53"/>
        <end position="71"/>
    </location>
</feature>
<evidence type="ECO:0000256" key="8">
    <source>
        <dbReference type="ARBA" id="ARBA00038436"/>
    </source>
</evidence>
<dbReference type="PANTHER" id="PTHR35011">
    <property type="entry name" value="2,3-DIKETO-L-GULONATE TRAP TRANSPORTER SMALL PERMEASE PROTEIN YIAM"/>
    <property type="match status" value="1"/>
</dbReference>
<dbReference type="GO" id="GO:0005886">
    <property type="term" value="C:plasma membrane"/>
    <property type="evidence" value="ECO:0007669"/>
    <property type="project" value="UniProtKB-SubCell"/>
</dbReference>
<organism evidence="11 12">
    <name type="scientific">Paroceanicella profunda</name>
    <dbReference type="NCBI Taxonomy" id="2579971"/>
    <lineage>
        <taxon>Bacteria</taxon>
        <taxon>Pseudomonadati</taxon>
        <taxon>Pseudomonadota</taxon>
        <taxon>Alphaproteobacteria</taxon>
        <taxon>Rhodobacterales</taxon>
        <taxon>Paracoccaceae</taxon>
        <taxon>Paroceanicella</taxon>
    </lineage>
</organism>
<gene>
    <name evidence="11" type="ORF">FDP22_18860</name>
</gene>
<evidence type="ECO:0000256" key="4">
    <source>
        <dbReference type="ARBA" id="ARBA00022519"/>
    </source>
</evidence>
<feature type="transmembrane region" description="Helical" evidence="9">
    <location>
        <begin position="92"/>
        <end position="113"/>
    </location>
</feature>
<dbReference type="KEGG" id="ppru:FDP22_18860"/>
<dbReference type="Pfam" id="PF04290">
    <property type="entry name" value="DctQ"/>
    <property type="match status" value="1"/>
</dbReference>
<evidence type="ECO:0000259" key="10">
    <source>
        <dbReference type="Pfam" id="PF04290"/>
    </source>
</evidence>
<dbReference type="InterPro" id="IPR055348">
    <property type="entry name" value="DctQ"/>
</dbReference>
<keyword evidence="5 9" id="KW-0812">Transmembrane</keyword>
<keyword evidence="4 9" id="KW-0997">Cell inner membrane</keyword>
<feature type="transmembrane region" description="Helical" evidence="9">
    <location>
        <begin position="133"/>
        <end position="154"/>
    </location>
</feature>
<evidence type="ECO:0000256" key="7">
    <source>
        <dbReference type="ARBA" id="ARBA00023136"/>
    </source>
</evidence>
<evidence type="ECO:0000256" key="9">
    <source>
        <dbReference type="RuleBase" id="RU369079"/>
    </source>
</evidence>
<geneLocation type="plasmid" evidence="12">
    <name>pd4m1a</name>
</geneLocation>
<keyword evidence="7 9" id="KW-0472">Membrane</keyword>
<comment type="subunit">
    <text evidence="9">The complex comprises the extracytoplasmic solute receptor protein and the two transmembrane proteins.</text>
</comment>
<dbReference type="InterPro" id="IPR007387">
    <property type="entry name" value="TRAP_DctQ"/>
</dbReference>
<comment type="similarity">
    <text evidence="8 9">Belongs to the TRAP transporter small permease family.</text>
</comment>
<evidence type="ECO:0000313" key="11">
    <source>
        <dbReference type="EMBL" id="QDL93938.1"/>
    </source>
</evidence>
<evidence type="ECO:0000256" key="6">
    <source>
        <dbReference type="ARBA" id="ARBA00022989"/>
    </source>
</evidence>
<evidence type="ECO:0000313" key="12">
    <source>
        <dbReference type="Proteomes" id="UP000305888"/>
    </source>
</evidence>
<comment type="function">
    <text evidence="9">Part of the tripartite ATP-independent periplasmic (TRAP) transport system.</text>
</comment>
<keyword evidence="6 9" id="KW-1133">Transmembrane helix</keyword>
<feature type="domain" description="Tripartite ATP-independent periplasmic transporters DctQ component" evidence="10">
    <location>
        <begin position="29"/>
        <end position="158"/>
    </location>
</feature>
<comment type="subcellular location">
    <subcellularLocation>
        <location evidence="1 9">Cell inner membrane</location>
        <topology evidence="1 9">Multi-pass membrane protein</topology>
    </subcellularLocation>
</comment>
<evidence type="ECO:0000256" key="1">
    <source>
        <dbReference type="ARBA" id="ARBA00004429"/>
    </source>
</evidence>
<keyword evidence="11" id="KW-0614">Plasmid</keyword>
<dbReference type="PANTHER" id="PTHR35011:SF2">
    <property type="entry name" value="2,3-DIKETO-L-GULONATE TRAP TRANSPORTER SMALL PERMEASE PROTEIN YIAM"/>
    <property type="match status" value="1"/>
</dbReference>
<dbReference type="GO" id="GO:0015740">
    <property type="term" value="P:C4-dicarboxylate transport"/>
    <property type="evidence" value="ECO:0007669"/>
    <property type="project" value="TreeGrafter"/>
</dbReference>
<name>A0A5B8FJ80_9RHOB</name>
<dbReference type="AlphaFoldDB" id="A0A5B8FJ80"/>
<dbReference type="EMBL" id="CP040819">
    <property type="protein sequence ID" value="QDL93938.1"/>
    <property type="molecule type" value="Genomic_DNA"/>
</dbReference>
<evidence type="ECO:0000256" key="2">
    <source>
        <dbReference type="ARBA" id="ARBA00022448"/>
    </source>
</evidence>
<keyword evidence="2 9" id="KW-0813">Transport</keyword>
<dbReference type="RefSeq" id="WP_138573709.1">
    <property type="nucleotide sequence ID" value="NZ_CP040819.1"/>
</dbReference>
<dbReference type="GO" id="GO:0022857">
    <property type="term" value="F:transmembrane transporter activity"/>
    <property type="evidence" value="ECO:0007669"/>
    <property type="project" value="UniProtKB-UniRule"/>
</dbReference>
<accession>A0A5B8FJ80</accession>
<proteinExistence type="inferred from homology"/>
<evidence type="ECO:0000256" key="3">
    <source>
        <dbReference type="ARBA" id="ARBA00022475"/>
    </source>
</evidence>
<reference evidence="11 12" key="1">
    <citation type="submission" date="2019-06" db="EMBL/GenBank/DDBJ databases">
        <title>Genome sequence of Rhodobacteraceae bacterium D4M1.</title>
        <authorList>
            <person name="Cao J."/>
        </authorList>
    </citation>
    <scope>NUCLEOTIDE SEQUENCE [LARGE SCALE GENOMIC DNA]</scope>
    <source>
        <strain evidence="11 12">D4M1</strain>
        <plasmid evidence="12">pd4m1a</plasmid>
    </source>
</reference>
<feature type="transmembrane region" description="Helical" evidence="9">
    <location>
        <begin position="7"/>
        <end position="33"/>
    </location>
</feature>
<evidence type="ECO:0000256" key="5">
    <source>
        <dbReference type="ARBA" id="ARBA00022692"/>
    </source>
</evidence>
<keyword evidence="3" id="KW-1003">Cell membrane</keyword>
<sequence length="173" mass="18364">MMFGRGVFRLLGAVSTLGLWLGMGLLFLITALIVLQVVARNLFNLGLPWADEGARFCGIALVYLCVPWLALRGRHIAVDLVSARLTGGWRRGLMALTELAVLGFAGIVLHGFSAFLERAAKFATPAMGMPNSIFYAPAVAGFVMLGLIALARLLTLLAGGAVEESGEGFEGRV</sequence>